<proteinExistence type="predicted"/>
<feature type="non-terminal residue" evidence="1">
    <location>
        <position position="1"/>
    </location>
</feature>
<sequence>KRLQALEPALKTRLLGRWTNPVDGLVIEISSIDLASGQIRGKVSPTSGPAAANEHELIGWVSAAAHKESYDNVVPVTFSTTLYEYGTLPVWAGFLRDDKLVTMHYLVWPNRPYSWDHISTFQETWTRLP</sequence>
<organism evidence="1 2">
    <name type="scientific">Candidatus Segetimicrobium genomatis</name>
    <dbReference type="NCBI Taxonomy" id="2569760"/>
    <lineage>
        <taxon>Bacteria</taxon>
        <taxon>Bacillati</taxon>
        <taxon>Candidatus Sysuimicrobiota</taxon>
        <taxon>Candidatus Sysuimicrobiia</taxon>
        <taxon>Candidatus Sysuimicrobiales</taxon>
        <taxon>Candidatus Segetimicrobiaceae</taxon>
        <taxon>Candidatus Segetimicrobium</taxon>
    </lineage>
</organism>
<name>A0A537KB20_9BACT</name>
<dbReference type="Proteomes" id="UP000318509">
    <property type="component" value="Unassembled WGS sequence"/>
</dbReference>
<evidence type="ECO:0000313" key="2">
    <source>
        <dbReference type="Proteomes" id="UP000318509"/>
    </source>
</evidence>
<dbReference type="GO" id="GO:0009374">
    <property type="term" value="F:biotin binding"/>
    <property type="evidence" value="ECO:0007669"/>
    <property type="project" value="InterPro"/>
</dbReference>
<protein>
    <submittedName>
        <fullName evidence="1">Uncharacterized protein</fullName>
    </submittedName>
</protein>
<dbReference type="InterPro" id="IPR036896">
    <property type="entry name" value="Avidin-like_sf"/>
</dbReference>
<dbReference type="GO" id="GO:0005576">
    <property type="term" value="C:extracellular region"/>
    <property type="evidence" value="ECO:0007669"/>
    <property type="project" value="UniProtKB-SubCell"/>
</dbReference>
<evidence type="ECO:0000313" key="1">
    <source>
        <dbReference type="EMBL" id="TMI92967.1"/>
    </source>
</evidence>
<reference evidence="1 2" key="1">
    <citation type="journal article" date="2019" name="Nat. Microbiol.">
        <title>Mediterranean grassland soil C-N compound turnover is dependent on rainfall and depth, and is mediated by genomically divergent microorganisms.</title>
        <authorList>
            <person name="Diamond S."/>
            <person name="Andeer P.F."/>
            <person name="Li Z."/>
            <person name="Crits-Christoph A."/>
            <person name="Burstein D."/>
            <person name="Anantharaman K."/>
            <person name="Lane K.R."/>
            <person name="Thomas B.C."/>
            <person name="Pan C."/>
            <person name="Northen T.R."/>
            <person name="Banfield J.F."/>
        </authorList>
    </citation>
    <scope>NUCLEOTIDE SEQUENCE [LARGE SCALE GENOMIC DNA]</scope>
    <source>
        <strain evidence="1">NP_3</strain>
    </source>
</reference>
<gene>
    <name evidence="1" type="ORF">E6H00_01940</name>
</gene>
<dbReference type="AlphaFoldDB" id="A0A537KB20"/>
<comment type="caution">
    <text evidence="1">The sequence shown here is derived from an EMBL/GenBank/DDBJ whole genome shotgun (WGS) entry which is preliminary data.</text>
</comment>
<dbReference type="Gene3D" id="2.40.128.30">
    <property type="entry name" value="Avidin-like"/>
    <property type="match status" value="1"/>
</dbReference>
<dbReference type="EMBL" id="VBAK01000044">
    <property type="protein sequence ID" value="TMI92967.1"/>
    <property type="molecule type" value="Genomic_DNA"/>
</dbReference>
<accession>A0A537KB20</accession>